<evidence type="ECO:0000256" key="6">
    <source>
        <dbReference type="SAM" id="Coils"/>
    </source>
</evidence>
<feature type="compositionally biased region" description="Polar residues" evidence="7">
    <location>
        <begin position="878"/>
        <end position="895"/>
    </location>
</feature>
<evidence type="ECO:0000256" key="4">
    <source>
        <dbReference type="ARBA" id="ARBA00023134"/>
    </source>
</evidence>
<feature type="coiled-coil region" evidence="6">
    <location>
        <begin position="449"/>
        <end position="476"/>
    </location>
</feature>
<dbReference type="STRING" id="197221.gene:10746903"/>
<dbReference type="Pfam" id="PF00350">
    <property type="entry name" value="Dynamin_N"/>
    <property type="match status" value="1"/>
</dbReference>
<keyword evidence="3" id="KW-0378">Hydrolase</keyword>
<evidence type="ECO:0000256" key="7">
    <source>
        <dbReference type="SAM" id="MobiDB-lite"/>
    </source>
</evidence>
<dbReference type="CDD" id="cd00882">
    <property type="entry name" value="Ras_like_GTPase"/>
    <property type="match status" value="1"/>
</dbReference>
<evidence type="ECO:0000313" key="10">
    <source>
        <dbReference type="Proteomes" id="UP000000440"/>
    </source>
</evidence>
<dbReference type="Proteomes" id="UP000000440">
    <property type="component" value="Chromosome"/>
</dbReference>
<keyword evidence="10" id="KW-1185">Reference proteome</keyword>
<evidence type="ECO:0000256" key="2">
    <source>
        <dbReference type="ARBA" id="ARBA00022741"/>
    </source>
</evidence>
<dbReference type="SUPFAM" id="SSF52540">
    <property type="entry name" value="P-loop containing nucleoside triphosphate hydrolases"/>
    <property type="match status" value="1"/>
</dbReference>
<dbReference type="PANTHER" id="PTHR10465:SF0">
    <property type="entry name" value="SARCALUMENIN"/>
    <property type="match status" value="1"/>
</dbReference>
<protein>
    <submittedName>
        <fullName evidence="9">Tlr0320 protein</fullName>
    </submittedName>
</protein>
<dbReference type="InterPro" id="IPR027417">
    <property type="entry name" value="P-loop_NTPase"/>
</dbReference>
<dbReference type="PANTHER" id="PTHR10465">
    <property type="entry name" value="TRANSMEMBRANE GTPASE FZO1"/>
    <property type="match status" value="1"/>
</dbReference>
<sequence length="895" mass="102741">MSLNQSKKTAQGTMEAPNLVYRKFQAARDIAQGFKGQWQQFSERFIDCLEQTHKAGQVEAGFLQQCKADIAALHSSLEEALQALNARLDSPLLTLATTGTTSSGKSTLVNFLCGAELLPVAVSEMSAGTVTLEDGDVPSLTIAATPGALWECGTWENISAATIYDKLEEAMQQYLDTKDRNPSLAPPKANITYPIQFLRQHRHQLGLPPQTRVQLLDLPGFAYVGDERNAQIIREQCRQALCLVTYNSAETDAKKTEQLLEEVVIQVKNLGGSPARMLFVLNRIDVFQEDKDPQKSEQRFVSKTVGQIKDKLKEKLPEHEEAIETLKVLKLSARAALYSQLIQQSVGEERAKICERVDQQHQVLIGKGILEDLPRNPAKWTDHDCQRVAESLWENSYGQELFKELVEQVQQHFPELVIPQIVADFNEGAVNKVLEWCTQEVHAICNSIEEKYRQECERLEETGVQLSEKLRRAGENLKVPFEEMKELITSHSPITNHSIVLLEPIMLEFIGNKEQTECEPEVDDNDDDEWSDKIRQWRDKIQQWHSQVDDEWRDKIKLDEEILPLIYTWRREVFSSIDKLLEQVYLSIQDGKVDFSADVNLKQLPPPDQKYVQELEEKLREFIEFINAIDCNCADVAEQGMTIRQEPQKDTKIIHFQSIIQDIQKRLSEVVKVLVKSVLAREQGRIYDALSLLFRNHLEYLQESAQRIAPELGIQFPMSTLSQVQKELNWGISLEKAFSPEAKEATWTATERRKTRPWWLLWLFEIETKVTVQKSGLELEVPSMAKLCEDWSAACKNRVYECLWPAYLDWFVEQTNLLTEQANEYQQAVLERYRSKLSECHQALSIDYETRKQFWELMHTSVAELEQERPSWDKIKQSENAGVTSVELNAETSSV</sequence>
<comment type="subcellular location">
    <subcellularLocation>
        <location evidence="1">Membrane</location>
    </subcellularLocation>
</comment>
<evidence type="ECO:0000256" key="1">
    <source>
        <dbReference type="ARBA" id="ARBA00004370"/>
    </source>
</evidence>
<organism evidence="9 10">
    <name type="scientific">Thermosynechococcus vestitus (strain NIES-2133 / IAM M-273 / BP-1)</name>
    <dbReference type="NCBI Taxonomy" id="197221"/>
    <lineage>
        <taxon>Bacteria</taxon>
        <taxon>Bacillati</taxon>
        <taxon>Cyanobacteriota</taxon>
        <taxon>Cyanophyceae</taxon>
        <taxon>Acaryochloridales</taxon>
        <taxon>Thermosynechococcaceae</taxon>
        <taxon>Thermosynechococcus</taxon>
    </lineage>
</organism>
<evidence type="ECO:0000256" key="3">
    <source>
        <dbReference type="ARBA" id="ARBA00022801"/>
    </source>
</evidence>
<dbReference type="GO" id="GO:0005525">
    <property type="term" value="F:GTP binding"/>
    <property type="evidence" value="ECO:0007669"/>
    <property type="project" value="UniProtKB-KW"/>
</dbReference>
<gene>
    <name evidence="9" type="ordered locus">tlr0320</name>
</gene>
<dbReference type="Gene3D" id="3.40.50.300">
    <property type="entry name" value="P-loop containing nucleotide triphosphate hydrolases"/>
    <property type="match status" value="2"/>
</dbReference>
<dbReference type="GO" id="GO:0003924">
    <property type="term" value="F:GTPase activity"/>
    <property type="evidence" value="ECO:0007669"/>
    <property type="project" value="InterPro"/>
</dbReference>
<keyword evidence="6" id="KW-0175">Coiled coil</keyword>
<evidence type="ECO:0000259" key="8">
    <source>
        <dbReference type="Pfam" id="PF00350"/>
    </source>
</evidence>
<keyword evidence="2" id="KW-0547">Nucleotide-binding</keyword>
<dbReference type="AlphaFoldDB" id="Q8DM06"/>
<evidence type="ECO:0000256" key="5">
    <source>
        <dbReference type="ARBA" id="ARBA00023136"/>
    </source>
</evidence>
<dbReference type="GO" id="GO:0008053">
    <property type="term" value="P:mitochondrial fusion"/>
    <property type="evidence" value="ECO:0007669"/>
    <property type="project" value="TreeGrafter"/>
</dbReference>
<proteinExistence type="predicted"/>
<dbReference type="KEGG" id="tel:tlr0320"/>
<feature type="domain" description="Dynamin N-terminal" evidence="8">
    <location>
        <begin position="96"/>
        <end position="260"/>
    </location>
</feature>
<dbReference type="InterPro" id="IPR027094">
    <property type="entry name" value="Mitofusin_fam"/>
</dbReference>
<dbReference type="PATRIC" id="fig|197221.4.peg.337"/>
<feature type="region of interest" description="Disordered" evidence="7">
    <location>
        <begin position="876"/>
        <end position="895"/>
    </location>
</feature>
<dbReference type="EMBL" id="BA000039">
    <property type="protein sequence ID" value="BAC07872.1"/>
    <property type="molecule type" value="Genomic_DNA"/>
</dbReference>
<dbReference type="eggNOG" id="COG0699">
    <property type="taxonomic scope" value="Bacteria"/>
</dbReference>
<keyword evidence="4" id="KW-0342">GTP-binding</keyword>
<dbReference type="InterPro" id="IPR045063">
    <property type="entry name" value="Dynamin_N"/>
</dbReference>
<name>Q8DM06_THEVB</name>
<dbReference type="GO" id="GO:0016020">
    <property type="term" value="C:membrane"/>
    <property type="evidence" value="ECO:0007669"/>
    <property type="project" value="UniProtKB-SubCell"/>
</dbReference>
<dbReference type="EnsemblBacteria" id="BAC07872">
    <property type="protein sequence ID" value="BAC07872"/>
    <property type="gene ID" value="BAC07872"/>
</dbReference>
<reference evidence="9 10" key="1">
    <citation type="journal article" date="2002" name="DNA Res.">
        <title>Complete genome structure of the thermophilic cyanobacterium Thermosynechococcus elongatus BP-1.</title>
        <authorList>
            <person name="Nakamura Y."/>
            <person name="Kaneko T."/>
            <person name="Sato S."/>
            <person name="Ikeuchi M."/>
            <person name="Katoh H."/>
            <person name="Sasamoto S."/>
            <person name="Watanabe A."/>
            <person name="Iriguchi M."/>
            <person name="Kawashima K."/>
            <person name="Kimura T."/>
            <person name="Kishida Y."/>
            <person name="Kiyokawa C."/>
            <person name="Kohara M."/>
            <person name="Matsumoto M."/>
            <person name="Matsuno A."/>
            <person name="Nakazaki N."/>
            <person name="Shimpo S."/>
            <person name="Sugimoto M."/>
            <person name="Takeuchi C."/>
            <person name="Yamada M."/>
            <person name="Tabata S."/>
        </authorList>
    </citation>
    <scope>NUCLEOTIDE SEQUENCE [LARGE SCALE GENOMIC DNA]</scope>
    <source>
        <strain evidence="10">IAM M-273 / NIES-2133 / BP-1</strain>
    </source>
</reference>
<accession>Q8DM06</accession>
<keyword evidence="5" id="KW-0472">Membrane</keyword>
<evidence type="ECO:0000313" key="9">
    <source>
        <dbReference type="EMBL" id="BAC07872.1"/>
    </source>
</evidence>